<proteinExistence type="predicted"/>
<protein>
    <submittedName>
        <fullName evidence="2">Uncharacterized protein</fullName>
    </submittedName>
</protein>
<dbReference type="AlphaFoldDB" id="A0A8H5GHQ5"/>
<dbReference type="EMBL" id="JAACJM010000028">
    <property type="protein sequence ID" value="KAF5365203.1"/>
    <property type="molecule type" value="Genomic_DNA"/>
</dbReference>
<sequence length="139" mass="15893">MKFHDPNQLLSGHEFCTAMVKLIEPLSIHSESQPPLICLNVKFLYGRYQKSSLTALCLGAYIVNLTLILHNLFIDMLTQEPPRPVTRELIDDTLQRYKASDIRRVHGLIRAIVDQMLTLHPEEKIADLIRGELGMETVK</sequence>
<accession>A0A8H5GHQ5</accession>
<gene>
    <name evidence="2" type="ORF">D9758_005467</name>
</gene>
<evidence type="ECO:0000313" key="3">
    <source>
        <dbReference type="Proteomes" id="UP000559256"/>
    </source>
</evidence>
<keyword evidence="1" id="KW-0472">Membrane</keyword>
<evidence type="ECO:0000256" key="1">
    <source>
        <dbReference type="SAM" id="Phobius"/>
    </source>
</evidence>
<comment type="caution">
    <text evidence="2">The sequence shown here is derived from an EMBL/GenBank/DDBJ whole genome shotgun (WGS) entry which is preliminary data.</text>
</comment>
<keyword evidence="1" id="KW-1133">Transmembrane helix</keyword>
<feature type="transmembrane region" description="Helical" evidence="1">
    <location>
        <begin position="53"/>
        <end position="74"/>
    </location>
</feature>
<organism evidence="2 3">
    <name type="scientific">Tetrapyrgos nigripes</name>
    <dbReference type="NCBI Taxonomy" id="182062"/>
    <lineage>
        <taxon>Eukaryota</taxon>
        <taxon>Fungi</taxon>
        <taxon>Dikarya</taxon>
        <taxon>Basidiomycota</taxon>
        <taxon>Agaricomycotina</taxon>
        <taxon>Agaricomycetes</taxon>
        <taxon>Agaricomycetidae</taxon>
        <taxon>Agaricales</taxon>
        <taxon>Marasmiineae</taxon>
        <taxon>Marasmiaceae</taxon>
        <taxon>Tetrapyrgos</taxon>
    </lineage>
</organism>
<dbReference type="Proteomes" id="UP000559256">
    <property type="component" value="Unassembled WGS sequence"/>
</dbReference>
<evidence type="ECO:0000313" key="2">
    <source>
        <dbReference type="EMBL" id="KAF5365203.1"/>
    </source>
</evidence>
<name>A0A8H5GHQ5_9AGAR</name>
<dbReference type="OrthoDB" id="391988at2759"/>
<keyword evidence="3" id="KW-1185">Reference proteome</keyword>
<keyword evidence="1" id="KW-0812">Transmembrane</keyword>
<reference evidence="2 3" key="1">
    <citation type="journal article" date="2020" name="ISME J.">
        <title>Uncovering the hidden diversity of litter-decomposition mechanisms in mushroom-forming fungi.</title>
        <authorList>
            <person name="Floudas D."/>
            <person name="Bentzer J."/>
            <person name="Ahren D."/>
            <person name="Johansson T."/>
            <person name="Persson P."/>
            <person name="Tunlid A."/>
        </authorList>
    </citation>
    <scope>NUCLEOTIDE SEQUENCE [LARGE SCALE GENOMIC DNA]</scope>
    <source>
        <strain evidence="2 3">CBS 291.85</strain>
    </source>
</reference>